<feature type="transmembrane region" description="Helical" evidence="1">
    <location>
        <begin position="21"/>
        <end position="46"/>
    </location>
</feature>
<keyword evidence="3" id="KW-1185">Reference proteome</keyword>
<keyword evidence="1" id="KW-0472">Membrane</keyword>
<evidence type="ECO:0000313" key="3">
    <source>
        <dbReference type="Proteomes" id="UP001378188"/>
    </source>
</evidence>
<name>A0AAW9RNI5_9HYPH</name>
<sequence>MNATATVGAGPAPSQPVASALLPAIVSTVGMTVLVGSEALFAAVALDWAGGGLLHLPASLHLALGAVPVAAAMYATYWVARRTWQYERSEALLSAAGPA</sequence>
<accession>A0AAW9RNI5</accession>
<dbReference type="RefSeq" id="WP_340329494.1">
    <property type="nucleotide sequence ID" value="NZ_JAZHOF010000003.1"/>
</dbReference>
<comment type="caution">
    <text evidence="2">The sequence shown here is derived from an EMBL/GenBank/DDBJ whole genome shotgun (WGS) entry which is preliminary data.</text>
</comment>
<dbReference type="Proteomes" id="UP001378188">
    <property type="component" value="Unassembled WGS sequence"/>
</dbReference>
<evidence type="ECO:0000313" key="2">
    <source>
        <dbReference type="EMBL" id="MEJ8571807.1"/>
    </source>
</evidence>
<feature type="transmembrane region" description="Helical" evidence="1">
    <location>
        <begin position="58"/>
        <end position="80"/>
    </location>
</feature>
<protein>
    <submittedName>
        <fullName evidence="2">Uncharacterized protein</fullName>
    </submittedName>
</protein>
<dbReference type="AlphaFoldDB" id="A0AAW9RNI5"/>
<organism evidence="2 3">
    <name type="scientific">Microbaculum marinum</name>
    <dbReference type="NCBI Taxonomy" id="1764581"/>
    <lineage>
        <taxon>Bacteria</taxon>
        <taxon>Pseudomonadati</taxon>
        <taxon>Pseudomonadota</taxon>
        <taxon>Alphaproteobacteria</taxon>
        <taxon>Hyphomicrobiales</taxon>
        <taxon>Tepidamorphaceae</taxon>
        <taxon>Microbaculum</taxon>
    </lineage>
</organism>
<reference evidence="2 3" key="1">
    <citation type="submission" date="2024-02" db="EMBL/GenBank/DDBJ databases">
        <title>Genome analysis and characterization of Microbaculum marinisediminis sp. nov., isolated from marine sediment.</title>
        <authorList>
            <person name="Du Z.-J."/>
            <person name="Ye Y.-Q."/>
            <person name="Zhang Z.-R."/>
            <person name="Yuan S.-M."/>
            <person name="Zhang X.-Y."/>
        </authorList>
    </citation>
    <scope>NUCLEOTIDE SEQUENCE [LARGE SCALE GENOMIC DNA]</scope>
    <source>
        <strain evidence="2 3">SDUM1044001</strain>
    </source>
</reference>
<gene>
    <name evidence="2" type="ORF">V3328_10005</name>
</gene>
<evidence type="ECO:0000256" key="1">
    <source>
        <dbReference type="SAM" id="Phobius"/>
    </source>
</evidence>
<keyword evidence="1" id="KW-1133">Transmembrane helix</keyword>
<keyword evidence="1" id="KW-0812">Transmembrane</keyword>
<dbReference type="EMBL" id="JAZHOF010000003">
    <property type="protein sequence ID" value="MEJ8571807.1"/>
    <property type="molecule type" value="Genomic_DNA"/>
</dbReference>
<proteinExistence type="predicted"/>